<evidence type="ECO:0000256" key="3">
    <source>
        <dbReference type="ARBA" id="ARBA00022679"/>
    </source>
</evidence>
<evidence type="ECO:0000256" key="5">
    <source>
        <dbReference type="SAM" id="MobiDB-lite"/>
    </source>
</evidence>
<name>A0A3N0DXG2_9ACTN</name>
<dbReference type="InterPro" id="IPR029063">
    <property type="entry name" value="SAM-dependent_MTases_sf"/>
</dbReference>
<accession>A0A3N0DXG2</accession>
<evidence type="ECO:0000256" key="2">
    <source>
        <dbReference type="ARBA" id="ARBA00022603"/>
    </source>
</evidence>
<dbReference type="GO" id="GO:0032259">
    <property type="term" value="P:methylation"/>
    <property type="evidence" value="ECO:0007669"/>
    <property type="project" value="UniProtKB-KW"/>
</dbReference>
<feature type="region of interest" description="Disordered" evidence="5">
    <location>
        <begin position="281"/>
        <end position="317"/>
    </location>
</feature>
<dbReference type="PRINTS" id="PR00506">
    <property type="entry name" value="D21N6MTFRASE"/>
</dbReference>
<dbReference type="GO" id="GO:0003677">
    <property type="term" value="F:DNA binding"/>
    <property type="evidence" value="ECO:0007669"/>
    <property type="project" value="InterPro"/>
</dbReference>
<gene>
    <name evidence="7" type="ORF">EFL95_05305</name>
</gene>
<evidence type="ECO:0000259" key="6">
    <source>
        <dbReference type="Pfam" id="PF01555"/>
    </source>
</evidence>
<keyword evidence="8" id="KW-1185">Reference proteome</keyword>
<dbReference type="PROSITE" id="PS00092">
    <property type="entry name" value="N6_MTASE"/>
    <property type="match status" value="1"/>
</dbReference>
<dbReference type="InterPro" id="IPR002295">
    <property type="entry name" value="N4/N6-MTase_EcoPI_Mod-like"/>
</dbReference>
<dbReference type="Pfam" id="PF01555">
    <property type="entry name" value="N6_N4_Mtase"/>
    <property type="match status" value="1"/>
</dbReference>
<dbReference type="Proteomes" id="UP000277094">
    <property type="component" value="Unassembled WGS sequence"/>
</dbReference>
<evidence type="ECO:0000256" key="4">
    <source>
        <dbReference type="ARBA" id="ARBA00022691"/>
    </source>
</evidence>
<organism evidence="7 8">
    <name type="scientific">Nocardioides marmorisolisilvae</name>
    <dbReference type="NCBI Taxonomy" id="1542737"/>
    <lineage>
        <taxon>Bacteria</taxon>
        <taxon>Bacillati</taxon>
        <taxon>Actinomycetota</taxon>
        <taxon>Actinomycetes</taxon>
        <taxon>Propionibacteriales</taxon>
        <taxon>Nocardioidaceae</taxon>
        <taxon>Nocardioides</taxon>
    </lineage>
</organism>
<comment type="similarity">
    <text evidence="1">Belongs to the N(4)/N(6)-methyltransferase family.</text>
</comment>
<feature type="domain" description="DNA methylase N-4/N-6" evidence="6">
    <location>
        <begin position="170"/>
        <end position="447"/>
    </location>
</feature>
<dbReference type="EMBL" id="RJSG01000002">
    <property type="protein sequence ID" value="RNL80308.1"/>
    <property type="molecule type" value="Genomic_DNA"/>
</dbReference>
<dbReference type="Gene3D" id="3.40.50.150">
    <property type="entry name" value="Vaccinia Virus protein VP39"/>
    <property type="match status" value="1"/>
</dbReference>
<dbReference type="SUPFAM" id="SSF53335">
    <property type="entry name" value="S-adenosyl-L-methionine-dependent methyltransferases"/>
    <property type="match status" value="1"/>
</dbReference>
<sequence length="501" mass="54361">MVLPLVLVKVAPEPTATAAAAARVASGTSSLRVFFMSIWLLVGGNRSVAVVKVLGGFFPMTRTLRRPDPRVGNANCSLFPHSGTSQERSCCPRVDEPLEARAALRSAGQRWSGGERMGVALDWPGKDAAAALSTAPPQASVEIPEADHLLIAGDNLDALKLLAPAHAGAVKLIYIDPPYNTHRRFVYADSFSTDEWLSMIYPRLLLARDLLTEDGAIVVSIGDDQSHTLRLLLDEVFGAENHVADVVWQKKYTRANDARFFSDNHEYLFVYARDLEQLAMQGEPRSEAQNSAYTNPDGDPRGPWKATPIHAKSGNDPDFTHTFSNGVVWSPLPGTFPRFSHERLDLLEAEGAIWFGRDGQAQPNRKTYLADLAERVTPTTLWLHTEVGNTHEANTELKDLGLGGVFQNPKPTRLIRRVLQLFTGPDDLVLDFFAGSGSTAHAVLLENCADGGKRRSISVQSTDPVPGDSAAAKAGFSTLDEITAARLRAVAGAEPTVVRLG</sequence>
<evidence type="ECO:0000313" key="7">
    <source>
        <dbReference type="EMBL" id="RNL80308.1"/>
    </source>
</evidence>
<protein>
    <submittedName>
        <fullName evidence="7">Site-specific DNA-methyltransferase</fullName>
    </submittedName>
</protein>
<evidence type="ECO:0000313" key="8">
    <source>
        <dbReference type="Proteomes" id="UP000277094"/>
    </source>
</evidence>
<dbReference type="OrthoDB" id="9773060at2"/>
<keyword evidence="2 7" id="KW-0489">Methyltransferase</keyword>
<keyword evidence="3 7" id="KW-0808">Transferase</keyword>
<keyword evidence="4" id="KW-0949">S-adenosyl-L-methionine</keyword>
<dbReference type="InterPro" id="IPR002052">
    <property type="entry name" value="DNA_methylase_N6_adenine_CS"/>
</dbReference>
<evidence type="ECO:0000256" key="1">
    <source>
        <dbReference type="ARBA" id="ARBA00006594"/>
    </source>
</evidence>
<comment type="caution">
    <text evidence="7">The sequence shown here is derived from an EMBL/GenBank/DDBJ whole genome shotgun (WGS) entry which is preliminary data.</text>
</comment>
<reference evidence="7 8" key="1">
    <citation type="submission" date="2018-11" db="EMBL/GenBank/DDBJ databases">
        <authorList>
            <person name="Li F."/>
        </authorList>
    </citation>
    <scope>NUCLEOTIDE SEQUENCE [LARGE SCALE GENOMIC DNA]</scope>
    <source>
        <strain evidence="7 8">KIS18-7</strain>
    </source>
</reference>
<dbReference type="InterPro" id="IPR002941">
    <property type="entry name" value="DNA_methylase_N4/N6"/>
</dbReference>
<dbReference type="AlphaFoldDB" id="A0A3N0DXG2"/>
<dbReference type="GO" id="GO:0008170">
    <property type="term" value="F:N-methyltransferase activity"/>
    <property type="evidence" value="ECO:0007669"/>
    <property type="project" value="InterPro"/>
</dbReference>
<proteinExistence type="inferred from homology"/>